<dbReference type="PIRSF" id="PIRSF033328">
    <property type="entry name" value="Phest_Mll4975"/>
    <property type="match status" value="1"/>
</dbReference>
<dbReference type="EMBL" id="LSRP01000129">
    <property type="protein sequence ID" value="OJF91326.1"/>
    <property type="molecule type" value="Genomic_DNA"/>
</dbReference>
<evidence type="ECO:0000313" key="2">
    <source>
        <dbReference type="Proteomes" id="UP000182661"/>
    </source>
</evidence>
<dbReference type="Pfam" id="PF06299">
    <property type="entry name" value="DUF1045"/>
    <property type="match status" value="1"/>
</dbReference>
<dbReference type="Gene3D" id="3.90.1140.10">
    <property type="entry name" value="Cyclic phosphodiesterase"/>
    <property type="match status" value="1"/>
</dbReference>
<dbReference type="OrthoDB" id="4954742at2"/>
<evidence type="ECO:0008006" key="3">
    <source>
        <dbReference type="Google" id="ProtNLM"/>
    </source>
</evidence>
<gene>
    <name evidence="1" type="ORF">AX760_07360</name>
</gene>
<organism evidence="1 2">
    <name type="scientific">Pararhizobium antarcticum</name>
    <dbReference type="NCBI Taxonomy" id="1798805"/>
    <lineage>
        <taxon>Bacteria</taxon>
        <taxon>Pseudomonadati</taxon>
        <taxon>Pseudomonadota</taxon>
        <taxon>Alphaproteobacteria</taxon>
        <taxon>Hyphomicrobiales</taxon>
        <taxon>Rhizobiaceae</taxon>
        <taxon>Rhizobium/Agrobacterium group</taxon>
        <taxon>Pararhizobium</taxon>
    </lineage>
</organism>
<reference evidence="1 2" key="1">
    <citation type="submission" date="2016-02" db="EMBL/GenBank/DDBJ databases">
        <title>Genome sequencing of a beta-galactosidase producing bacteria Rhizobium sp. 59.</title>
        <authorList>
            <person name="Wang D."/>
            <person name="Kot W."/>
            <person name="Qin Y."/>
            <person name="Hansen L."/>
            <person name="Naqvi K."/>
            <person name="Rensing C."/>
        </authorList>
    </citation>
    <scope>NUCLEOTIDE SEQUENCE [LARGE SCALE GENOMIC DNA]</scope>
    <source>
        <strain evidence="1 2">59</strain>
    </source>
</reference>
<name>A0A657LLQ8_9HYPH</name>
<dbReference type="AlphaFoldDB" id="A0A657LLQ8"/>
<proteinExistence type="predicted"/>
<keyword evidence="2" id="KW-1185">Reference proteome</keyword>
<dbReference type="NCBIfam" id="TIGR03223">
    <property type="entry name" value="Phn_opern_protn"/>
    <property type="match status" value="1"/>
</dbReference>
<protein>
    <recommendedName>
        <fullName evidence="3">Phosphonate metabolism protein</fullName>
    </recommendedName>
</protein>
<dbReference type="InterPro" id="IPR009389">
    <property type="entry name" value="DUF1045"/>
</dbReference>
<evidence type="ECO:0000313" key="1">
    <source>
        <dbReference type="EMBL" id="OJF91326.1"/>
    </source>
</evidence>
<sequence length="239" mass="26556">MRYALYFTPPEDHPLSQAAQNWLGSNPFRDGVFSQATVPGFAAEELRDLTADPRRYGFHGTLKAPFELAEGRTEAQLLQALDAFSADCAAFEIPEMTLGQLGPFFALVPQGECAALRAFADHLVLGFEPFRAPLCEADIARRKPDELTQSGRTNLMTWGYPYVFEEFRFHMTLTGKVPADRRAAMRAVLEDLFGAFIGQPLPVDTVALFVEPQRGAPFSVHSLLPLGGTSKRKISRYDR</sequence>
<comment type="caution">
    <text evidence="1">The sequence shown here is derived from an EMBL/GenBank/DDBJ whole genome shotgun (WGS) entry which is preliminary data.</text>
</comment>
<accession>A0A657LLQ8</accession>
<dbReference type="RefSeq" id="WP_071835359.1">
    <property type="nucleotide sequence ID" value="NZ_LSRP01000129.1"/>
</dbReference>
<dbReference type="Proteomes" id="UP000182661">
    <property type="component" value="Unassembled WGS sequence"/>
</dbReference>